<evidence type="ECO:0000313" key="3">
    <source>
        <dbReference type="Proteomes" id="UP000635477"/>
    </source>
</evidence>
<reference evidence="2" key="2">
    <citation type="submission" date="2020-05" db="EMBL/GenBank/DDBJ databases">
        <authorList>
            <person name="Kim H.-S."/>
            <person name="Proctor R.H."/>
            <person name="Brown D.W."/>
        </authorList>
    </citation>
    <scope>NUCLEOTIDE SEQUENCE</scope>
    <source>
        <strain evidence="2">NRRL 22465</strain>
    </source>
</reference>
<dbReference type="Proteomes" id="UP000635477">
    <property type="component" value="Unassembled WGS sequence"/>
</dbReference>
<dbReference type="EMBL" id="JABEYC010000063">
    <property type="protein sequence ID" value="KAF4983504.1"/>
    <property type="molecule type" value="Genomic_DNA"/>
</dbReference>
<dbReference type="OrthoDB" id="5121433at2759"/>
<evidence type="ECO:0000256" key="1">
    <source>
        <dbReference type="SAM" id="MobiDB-lite"/>
    </source>
</evidence>
<reference evidence="2" key="1">
    <citation type="journal article" date="2020" name="BMC Genomics">
        <title>Correction to: Identification and distribution of gene clusters required for synthesis of sphingolipid metabolism inhibitors in diverse species of the filamentous fungus Fusarium.</title>
        <authorList>
            <person name="Kim H.S."/>
            <person name="Lohmar J.M."/>
            <person name="Busman M."/>
            <person name="Brown D.W."/>
            <person name="Naumann T.A."/>
            <person name="Divon H.H."/>
            <person name="Lysoe E."/>
            <person name="Uhlig S."/>
            <person name="Proctor R.H."/>
        </authorList>
    </citation>
    <scope>NUCLEOTIDE SEQUENCE</scope>
    <source>
        <strain evidence="2">NRRL 22465</strain>
    </source>
</reference>
<comment type="caution">
    <text evidence="2">The sequence shown here is derived from an EMBL/GenBank/DDBJ whole genome shotgun (WGS) entry which is preliminary data.</text>
</comment>
<evidence type="ECO:0000313" key="2">
    <source>
        <dbReference type="EMBL" id="KAF4983504.1"/>
    </source>
</evidence>
<sequence length="91" mass="10389">MASGPRSSPILQQEMADRAANTGARRTMEEYETARSKLADQHFSMTTLVNEFLANYPDPFVPREKDSKACPPGVTPEMDQRWRQMIQQSKQ</sequence>
<feature type="compositionally biased region" description="Polar residues" evidence="1">
    <location>
        <begin position="1"/>
        <end position="11"/>
    </location>
</feature>
<accession>A0A8H4UTE9</accession>
<proteinExistence type="predicted"/>
<organism evidence="2 3">
    <name type="scientific">Fusarium zealandicum</name>
    <dbReference type="NCBI Taxonomy" id="1053134"/>
    <lineage>
        <taxon>Eukaryota</taxon>
        <taxon>Fungi</taxon>
        <taxon>Dikarya</taxon>
        <taxon>Ascomycota</taxon>
        <taxon>Pezizomycotina</taxon>
        <taxon>Sordariomycetes</taxon>
        <taxon>Hypocreomycetidae</taxon>
        <taxon>Hypocreales</taxon>
        <taxon>Nectriaceae</taxon>
        <taxon>Fusarium</taxon>
        <taxon>Fusarium staphyleae species complex</taxon>
    </lineage>
</organism>
<name>A0A8H4UTE9_9HYPO</name>
<dbReference type="AlphaFoldDB" id="A0A8H4UTE9"/>
<protein>
    <submittedName>
        <fullName evidence="2">Uncharacterized protein</fullName>
    </submittedName>
</protein>
<keyword evidence="3" id="KW-1185">Reference proteome</keyword>
<feature type="region of interest" description="Disordered" evidence="1">
    <location>
        <begin position="1"/>
        <end position="26"/>
    </location>
</feature>
<gene>
    <name evidence="2" type="ORF">FZEAL_1091</name>
</gene>